<organism evidence="1 2">
    <name type="scientific">Sphaerodactylus townsendi</name>
    <dbReference type="NCBI Taxonomy" id="933632"/>
    <lineage>
        <taxon>Eukaryota</taxon>
        <taxon>Metazoa</taxon>
        <taxon>Chordata</taxon>
        <taxon>Craniata</taxon>
        <taxon>Vertebrata</taxon>
        <taxon>Euteleostomi</taxon>
        <taxon>Lepidosauria</taxon>
        <taxon>Squamata</taxon>
        <taxon>Bifurcata</taxon>
        <taxon>Gekkota</taxon>
        <taxon>Sphaerodactylidae</taxon>
        <taxon>Sphaerodactylus</taxon>
    </lineage>
</organism>
<dbReference type="EMBL" id="CM037626">
    <property type="protein sequence ID" value="KAH8011986.1"/>
    <property type="molecule type" value="Genomic_DNA"/>
</dbReference>
<dbReference type="Proteomes" id="UP000827872">
    <property type="component" value="Linkage Group LG13"/>
</dbReference>
<gene>
    <name evidence="1" type="ORF">K3G42_013304</name>
</gene>
<accession>A0ACB8FY04</accession>
<evidence type="ECO:0000313" key="1">
    <source>
        <dbReference type="EMBL" id="KAH8011986.1"/>
    </source>
</evidence>
<keyword evidence="2" id="KW-1185">Reference proteome</keyword>
<sequence>MKDTGQRSNHTHTWTCHTDGTPDIFLPCAREKMGLELPEDKALWHERGSVLRRHNTQHLKQTPPHPARQRLFKVAAVTSQMKDFTAAMAEMPETLLQPSSF</sequence>
<proteinExistence type="predicted"/>
<evidence type="ECO:0000313" key="2">
    <source>
        <dbReference type="Proteomes" id="UP000827872"/>
    </source>
</evidence>
<name>A0ACB8FY04_9SAUR</name>
<reference evidence="1" key="1">
    <citation type="submission" date="2021-08" db="EMBL/GenBank/DDBJ databases">
        <title>The first chromosome-level gecko genome reveals the dynamic sex chromosomes of Neotropical dwarf geckos (Sphaerodactylidae: Sphaerodactylus).</title>
        <authorList>
            <person name="Pinto B.J."/>
            <person name="Keating S.E."/>
            <person name="Gamble T."/>
        </authorList>
    </citation>
    <scope>NUCLEOTIDE SEQUENCE</scope>
    <source>
        <strain evidence="1">TG3544</strain>
    </source>
</reference>
<comment type="caution">
    <text evidence="1">The sequence shown here is derived from an EMBL/GenBank/DDBJ whole genome shotgun (WGS) entry which is preliminary data.</text>
</comment>
<protein>
    <submittedName>
        <fullName evidence="1">Uncharacterized protein</fullName>
    </submittedName>
</protein>